<dbReference type="PROSITE" id="PS50076">
    <property type="entry name" value="DNAJ_2"/>
    <property type="match status" value="1"/>
</dbReference>
<organism evidence="3 5">
    <name type="scientific">Verticillium longisporum</name>
    <name type="common">Verticillium dahliae var. longisporum</name>
    <dbReference type="NCBI Taxonomy" id="100787"/>
    <lineage>
        <taxon>Eukaryota</taxon>
        <taxon>Fungi</taxon>
        <taxon>Dikarya</taxon>
        <taxon>Ascomycota</taxon>
        <taxon>Pezizomycotina</taxon>
        <taxon>Sordariomycetes</taxon>
        <taxon>Hypocreomycetidae</taxon>
        <taxon>Glomerellales</taxon>
        <taxon>Plectosphaerellaceae</taxon>
        <taxon>Verticillium</taxon>
    </lineage>
</organism>
<feature type="region of interest" description="Disordered" evidence="1">
    <location>
        <begin position="156"/>
        <end position="177"/>
    </location>
</feature>
<dbReference type="OrthoDB" id="445556at2759"/>
<feature type="non-terminal residue" evidence="3">
    <location>
        <position position="297"/>
    </location>
</feature>
<feature type="region of interest" description="Disordered" evidence="1">
    <location>
        <begin position="27"/>
        <end position="67"/>
    </location>
</feature>
<reference evidence="4" key="2">
    <citation type="journal article" date="2021" name="Mol. Plant Pathol.">
        <title>A 20-kb lineage-specific genomic region tames virulence in pathogenic amphidiploid Verticillium longisporum.</title>
        <authorList>
            <person name="Harting R."/>
            <person name="Starke J."/>
            <person name="Kusch H."/>
            <person name="Poggeler S."/>
            <person name="Maurus I."/>
            <person name="Schluter R."/>
            <person name="Landesfeind M."/>
            <person name="Bulla I."/>
            <person name="Nowrousian M."/>
            <person name="de Jonge R."/>
            <person name="Stahlhut G."/>
            <person name="Hoff K.J."/>
            <person name="Asshauer K.P."/>
            <person name="Thurmer A."/>
            <person name="Stanke M."/>
            <person name="Daniel R."/>
            <person name="Morgenstern B."/>
            <person name="Thomma B.P.H.J."/>
            <person name="Kronstad J.W."/>
            <person name="Braus-Stromeyer S.A."/>
            <person name="Braus G.H."/>
        </authorList>
    </citation>
    <scope>NUCLEOTIDE SEQUENCE</scope>
    <source>
        <strain evidence="4">Vl32</strain>
    </source>
</reference>
<evidence type="ECO:0000259" key="2">
    <source>
        <dbReference type="PROSITE" id="PS50076"/>
    </source>
</evidence>
<keyword evidence="5" id="KW-1185">Reference proteome</keyword>
<evidence type="ECO:0000313" key="4">
    <source>
        <dbReference type="EMBL" id="KAG7135622.1"/>
    </source>
</evidence>
<feature type="domain" description="J" evidence="2">
    <location>
        <begin position="72"/>
        <end position="149"/>
    </location>
</feature>
<dbReference type="AlphaFoldDB" id="A0A0G4LU03"/>
<sequence>MASNLASKTLYSSCLLLSNPTTSITSSCKWHTSSRGTGSQQPSSPLASQRSYATAHGSRAAHHRWPSHSNPTPYDIFAIDKATPYTKARFYELVKLYHPDTHPREGGHAAPRGLTGLPAAARLERYRLIVLANTILSDPEKRQAYDAHGAGWALDRRPAHEKARAADRHWRTKPGNAANNATWEDWERWHAARDGNAMPQQPVFMSNTHFVALILAVIAIGSAMQASRAGESAAHVVEQRGLQELAINEALRRQGRETAGKGREERIEKFLRERDGWAFDVAAANHGAITPRTERHD</sequence>
<dbReference type="InterPro" id="IPR036869">
    <property type="entry name" value="J_dom_sf"/>
</dbReference>
<evidence type="ECO:0000256" key="1">
    <source>
        <dbReference type="SAM" id="MobiDB-lite"/>
    </source>
</evidence>
<dbReference type="Proteomes" id="UP000044602">
    <property type="component" value="Unassembled WGS sequence"/>
</dbReference>
<feature type="compositionally biased region" description="Polar residues" evidence="1">
    <location>
        <begin position="27"/>
        <end position="52"/>
    </location>
</feature>
<dbReference type="PANTHER" id="PTHR24074">
    <property type="entry name" value="CO-CHAPERONE PROTEIN DJLA"/>
    <property type="match status" value="1"/>
</dbReference>
<dbReference type="Proteomes" id="UP000689129">
    <property type="component" value="Unassembled WGS sequence"/>
</dbReference>
<reference evidence="3 5" key="1">
    <citation type="submission" date="2015-05" db="EMBL/GenBank/DDBJ databases">
        <authorList>
            <person name="Wang D.B."/>
            <person name="Wang M."/>
        </authorList>
    </citation>
    <scope>NUCLEOTIDE SEQUENCE [LARGE SCALE GENOMIC DNA]</scope>
    <source>
        <strain evidence="3">VL1</strain>
    </source>
</reference>
<dbReference type="Gene3D" id="1.10.287.110">
    <property type="entry name" value="DnaJ domain"/>
    <property type="match status" value="1"/>
</dbReference>
<gene>
    <name evidence="3" type="ORF">BN1708_014239</name>
    <name evidence="4" type="ORF">HYQ45_006617</name>
</gene>
<evidence type="ECO:0000313" key="3">
    <source>
        <dbReference type="EMBL" id="CRK25553.1"/>
    </source>
</evidence>
<dbReference type="InterPro" id="IPR001623">
    <property type="entry name" value="DnaJ_domain"/>
</dbReference>
<dbReference type="STRING" id="100787.A0A0G4LU03"/>
<name>A0A0G4LU03_VERLO</name>
<proteinExistence type="predicted"/>
<protein>
    <submittedName>
        <fullName evidence="4">J domain-containing protein 1 like</fullName>
    </submittedName>
</protein>
<evidence type="ECO:0000313" key="5">
    <source>
        <dbReference type="Proteomes" id="UP000044602"/>
    </source>
</evidence>
<dbReference type="EMBL" id="JAEMWZ010000118">
    <property type="protein sequence ID" value="KAG7135622.1"/>
    <property type="molecule type" value="Genomic_DNA"/>
</dbReference>
<dbReference type="InterPro" id="IPR050817">
    <property type="entry name" value="DjlA_DnaK_co-chaperone"/>
</dbReference>
<accession>A0A0G4LU03</accession>
<feature type="compositionally biased region" description="Basic and acidic residues" evidence="1">
    <location>
        <begin position="156"/>
        <end position="169"/>
    </location>
</feature>
<dbReference type="EMBL" id="CVQH01018891">
    <property type="protein sequence ID" value="CRK25553.1"/>
    <property type="molecule type" value="Genomic_DNA"/>
</dbReference>
<dbReference type="SUPFAM" id="SSF46565">
    <property type="entry name" value="Chaperone J-domain"/>
    <property type="match status" value="1"/>
</dbReference>